<reference evidence="1" key="1">
    <citation type="submission" date="2016-10" db="EMBL/GenBank/DDBJ databases">
        <title>Sequence of Gallionella enrichment culture.</title>
        <authorList>
            <person name="Poehlein A."/>
            <person name="Muehling M."/>
            <person name="Daniel R."/>
        </authorList>
    </citation>
    <scope>NUCLEOTIDE SEQUENCE</scope>
</reference>
<organism evidence="1">
    <name type="scientific">mine drainage metagenome</name>
    <dbReference type="NCBI Taxonomy" id="410659"/>
    <lineage>
        <taxon>unclassified sequences</taxon>
        <taxon>metagenomes</taxon>
        <taxon>ecological metagenomes</taxon>
    </lineage>
</organism>
<protein>
    <submittedName>
        <fullName evidence="1">Peptidase family U32</fullName>
    </submittedName>
</protein>
<dbReference type="InterPro" id="IPR043693">
    <property type="entry name" value="UbiV"/>
</dbReference>
<dbReference type="AlphaFoldDB" id="A0A1J5QF69"/>
<dbReference type="NCBIfam" id="NF011991">
    <property type="entry name" value="PRK15447.1"/>
    <property type="match status" value="1"/>
</dbReference>
<dbReference type="InterPro" id="IPR001539">
    <property type="entry name" value="Peptidase_U32"/>
</dbReference>
<sequence length="298" mass="32908">MKISLGPILYYWTSDFVRNFYDQAADWPVDIVYLGEVVCSRRHQMRLDDWLEVAGQLAVAGKQVVLTTQALIESESDLKALRRIAGNSLFVIEANDMGAVRLVAGRSFVVGPHINTYNGQTLDILAQQGAARWVAPVELSRDVLREVLAQKPAAMETEVFAYGRLPLAFSSRCFTARRHNLPKDDCQFKCMEHPDGAALKTREGQSFLALNGIQTLSASIHNLIGKIDDMRQLGIDVVRISPQAEHTGEVVKIFRGVVDGTMSAAEASTALAPCLFDAPCDGYWHGRSGMETWQEIPA</sequence>
<gene>
    <name evidence="1" type="ORF">GALL_363590</name>
</gene>
<dbReference type="PANTHER" id="PTHR30217:SF11">
    <property type="entry name" value="UBIQUINONE BIOSYNTHESIS PROTEIN UBIV"/>
    <property type="match status" value="1"/>
</dbReference>
<accession>A0A1J5QF69</accession>
<name>A0A1J5QF69_9ZZZZ</name>
<dbReference type="GO" id="GO:0006744">
    <property type="term" value="P:ubiquinone biosynthetic process"/>
    <property type="evidence" value="ECO:0007669"/>
    <property type="project" value="InterPro"/>
</dbReference>
<proteinExistence type="inferred from homology"/>
<dbReference type="HAMAP" id="MF_02233">
    <property type="entry name" value="UbiV"/>
    <property type="match status" value="1"/>
</dbReference>
<dbReference type="EMBL" id="MLJW01000871">
    <property type="protein sequence ID" value="OIQ81866.1"/>
    <property type="molecule type" value="Genomic_DNA"/>
</dbReference>
<dbReference type="InterPro" id="IPR051454">
    <property type="entry name" value="RNA/ubiquinone_mod_enzymes"/>
</dbReference>
<dbReference type="PANTHER" id="PTHR30217">
    <property type="entry name" value="PEPTIDASE U32 FAMILY"/>
    <property type="match status" value="1"/>
</dbReference>
<comment type="caution">
    <text evidence="1">The sequence shown here is derived from an EMBL/GenBank/DDBJ whole genome shotgun (WGS) entry which is preliminary data.</text>
</comment>
<evidence type="ECO:0000313" key="1">
    <source>
        <dbReference type="EMBL" id="OIQ81866.1"/>
    </source>
</evidence>
<dbReference type="Pfam" id="PF01136">
    <property type="entry name" value="Peptidase_U32"/>
    <property type="match status" value="1"/>
</dbReference>